<keyword evidence="2" id="KW-0488">Methylation</keyword>
<dbReference type="GO" id="GO:0046872">
    <property type="term" value="F:metal ion binding"/>
    <property type="evidence" value="ECO:0007669"/>
    <property type="project" value="UniProtKB-KW"/>
</dbReference>
<dbReference type="Proteomes" id="UP000626092">
    <property type="component" value="Unassembled WGS sequence"/>
</dbReference>
<evidence type="ECO:0000256" key="2">
    <source>
        <dbReference type="ARBA" id="ARBA00022481"/>
    </source>
</evidence>
<dbReference type="SUPFAM" id="SSF55008">
    <property type="entry name" value="HMA, heavy metal-associated domain"/>
    <property type="match status" value="1"/>
</dbReference>
<reference evidence="8" key="1">
    <citation type="submission" date="2019-11" db="EMBL/GenBank/DDBJ databases">
        <authorList>
            <person name="Liu Y."/>
            <person name="Hou J."/>
            <person name="Li T.-Q."/>
            <person name="Guan C.-H."/>
            <person name="Wu X."/>
            <person name="Wu H.-Z."/>
            <person name="Ling F."/>
            <person name="Zhang R."/>
            <person name="Shi X.-G."/>
            <person name="Ren J.-P."/>
            <person name="Chen E.-F."/>
            <person name="Sun J.-M."/>
        </authorList>
    </citation>
    <scope>NUCLEOTIDE SEQUENCE</scope>
    <source>
        <strain evidence="8">Adult_tree_wgs_1</strain>
        <tissue evidence="8">Leaves</tissue>
    </source>
</reference>
<dbReference type="InterPro" id="IPR006121">
    <property type="entry name" value="HMA_dom"/>
</dbReference>
<dbReference type="CDD" id="cd00371">
    <property type="entry name" value="HMA"/>
    <property type="match status" value="1"/>
</dbReference>
<feature type="compositionally biased region" description="Gly residues" evidence="6">
    <location>
        <begin position="257"/>
        <end position="273"/>
    </location>
</feature>
<dbReference type="EMBL" id="WJXA01000007">
    <property type="protein sequence ID" value="KAF7138745.1"/>
    <property type="molecule type" value="Genomic_DNA"/>
</dbReference>
<protein>
    <recommendedName>
        <fullName evidence="7">HMA domain-containing protein</fullName>
    </recommendedName>
</protein>
<accession>A0A834GQS8</accession>
<feature type="region of interest" description="Disordered" evidence="6">
    <location>
        <begin position="97"/>
        <end position="152"/>
    </location>
</feature>
<dbReference type="GO" id="GO:0016020">
    <property type="term" value="C:membrane"/>
    <property type="evidence" value="ECO:0007669"/>
    <property type="project" value="UniProtKB-SubCell"/>
</dbReference>
<keyword evidence="4" id="KW-0449">Lipoprotein</keyword>
<dbReference type="Gene3D" id="3.30.70.100">
    <property type="match status" value="1"/>
</dbReference>
<keyword evidence="3" id="KW-0479">Metal-binding</keyword>
<evidence type="ECO:0000256" key="5">
    <source>
        <dbReference type="ARBA" id="ARBA00024045"/>
    </source>
</evidence>
<proteinExistence type="inferred from homology"/>
<sequence length="482" mass="52016">MSKQDFRKPQACVLRVSIHCDGCKQKVRKQLRKIEGVDSIKIDAELGKVTVTGNVDPATLVNKLENSGKHAELWGGQRASINHLNNQFQNMQIDFGSKGKKDIKPQKAGKDHQQKGGKQFQQLKPQEKESKGFKFPQFFKSTKKPSKDKKSVKFNLKHDHDHDHDEGEEDCCSDDFDEFGEEFDDDYGYDFPQKTPIKKIPIMGNGHGPHGPMGMINGHVMSGQKGGGNIAGNGKKSGSFDLPIQVKGGMHNDGKNGKGGKQGGDGGGGGNNKGGHKNQAGKNGGGLASEGKNGKGNNDSVFVGGKDDHSWGPTWGTKGGGNSDGSHVMSNMQSEFHDRNINANHKGFGGRNMGQMGQMGQMGPMGQMGNNPMGHNMGQMGNYPMGQMGNIQAVQGLPAAAMNGGYYQGMGQGNPNFNQQQYMAMMMNQARPNGNMYPQMMYARPQPPMGYGPYGPPAGPPAANDNFTHMFSDENTESCSIM</sequence>
<evidence type="ECO:0000313" key="9">
    <source>
        <dbReference type="Proteomes" id="UP000626092"/>
    </source>
</evidence>
<dbReference type="PANTHER" id="PTHR45868">
    <property type="entry name" value="HEAVY METAL-ASSOCIATED ISOPRENYLATED PLANT PROTEIN 33-RELATED"/>
    <property type="match status" value="1"/>
</dbReference>
<dbReference type="AlphaFoldDB" id="A0A834GQS8"/>
<evidence type="ECO:0000259" key="7">
    <source>
        <dbReference type="PROSITE" id="PS50846"/>
    </source>
</evidence>
<comment type="subcellular location">
    <subcellularLocation>
        <location evidence="1">Membrane</location>
        <topology evidence="1">Peripheral membrane protein</topology>
    </subcellularLocation>
</comment>
<keyword evidence="9" id="KW-1185">Reference proteome</keyword>
<comment type="similarity">
    <text evidence="5">Belongs to the HIPP family.</text>
</comment>
<dbReference type="FunFam" id="3.30.70.100:FF:000008">
    <property type="entry name" value="Copper transport protein ATOX1"/>
    <property type="match status" value="1"/>
</dbReference>
<feature type="region of interest" description="Disordered" evidence="6">
    <location>
        <begin position="225"/>
        <end position="330"/>
    </location>
</feature>
<feature type="domain" description="HMA" evidence="7">
    <location>
        <begin position="9"/>
        <end position="72"/>
    </location>
</feature>
<evidence type="ECO:0000256" key="4">
    <source>
        <dbReference type="ARBA" id="ARBA00023289"/>
    </source>
</evidence>
<dbReference type="InterPro" id="IPR036163">
    <property type="entry name" value="HMA_dom_sf"/>
</dbReference>
<dbReference type="PANTHER" id="PTHR45868:SF83">
    <property type="entry name" value="HEAVY METAL-ASSOCIATED ISOPRENYLATED PLANT PROTEIN 33"/>
    <property type="match status" value="1"/>
</dbReference>
<evidence type="ECO:0000256" key="1">
    <source>
        <dbReference type="ARBA" id="ARBA00004170"/>
    </source>
</evidence>
<dbReference type="GO" id="GO:0009626">
    <property type="term" value="P:plant-type hypersensitive response"/>
    <property type="evidence" value="ECO:0007669"/>
    <property type="project" value="UniProtKB-KW"/>
</dbReference>
<comment type="caution">
    <text evidence="8">The sequence shown here is derived from an EMBL/GenBank/DDBJ whole genome shotgun (WGS) entry which is preliminary data.</text>
</comment>
<dbReference type="Pfam" id="PF00403">
    <property type="entry name" value="HMA"/>
    <property type="match status" value="1"/>
</dbReference>
<evidence type="ECO:0000256" key="6">
    <source>
        <dbReference type="SAM" id="MobiDB-lite"/>
    </source>
</evidence>
<evidence type="ECO:0000256" key="3">
    <source>
        <dbReference type="ARBA" id="ARBA00022723"/>
    </source>
</evidence>
<organism evidence="8 9">
    <name type="scientific">Rhododendron simsii</name>
    <name type="common">Sims's rhododendron</name>
    <dbReference type="NCBI Taxonomy" id="118357"/>
    <lineage>
        <taxon>Eukaryota</taxon>
        <taxon>Viridiplantae</taxon>
        <taxon>Streptophyta</taxon>
        <taxon>Embryophyta</taxon>
        <taxon>Tracheophyta</taxon>
        <taxon>Spermatophyta</taxon>
        <taxon>Magnoliopsida</taxon>
        <taxon>eudicotyledons</taxon>
        <taxon>Gunneridae</taxon>
        <taxon>Pentapetalae</taxon>
        <taxon>asterids</taxon>
        <taxon>Ericales</taxon>
        <taxon>Ericaceae</taxon>
        <taxon>Ericoideae</taxon>
        <taxon>Rhodoreae</taxon>
        <taxon>Rhododendron</taxon>
    </lineage>
</organism>
<feature type="compositionally biased region" description="Basic and acidic residues" evidence="6">
    <location>
        <begin position="97"/>
        <end position="114"/>
    </location>
</feature>
<dbReference type="OrthoDB" id="689350at2759"/>
<evidence type="ECO:0000313" key="8">
    <source>
        <dbReference type="EMBL" id="KAF7138745.1"/>
    </source>
</evidence>
<gene>
    <name evidence="8" type="ORF">RHSIM_Rhsim07G0180900</name>
</gene>
<keyword evidence="4" id="KW-0636">Prenylation</keyword>
<name>A0A834GQS8_RHOSS</name>
<dbReference type="PROSITE" id="PS50846">
    <property type="entry name" value="HMA_2"/>
    <property type="match status" value="1"/>
</dbReference>